<dbReference type="EMBL" id="AAHK01001352">
    <property type="protein sequence ID" value="EAN85780.1"/>
    <property type="molecule type" value="Genomic_DNA"/>
</dbReference>
<gene>
    <name evidence="1" type="ORF">Tc00.1047053509985.40</name>
</gene>
<dbReference type="Proteomes" id="UP000002296">
    <property type="component" value="Unassembled WGS sequence"/>
</dbReference>
<dbReference type="AlphaFoldDB" id="Q4CZT0"/>
<dbReference type="InParanoid" id="Q4CZT0"/>
<evidence type="ECO:0008006" key="3">
    <source>
        <dbReference type="Google" id="ProtNLM"/>
    </source>
</evidence>
<proteinExistence type="predicted"/>
<organism evidence="1 2">
    <name type="scientific">Trypanosoma cruzi (strain CL Brener)</name>
    <dbReference type="NCBI Taxonomy" id="353153"/>
    <lineage>
        <taxon>Eukaryota</taxon>
        <taxon>Discoba</taxon>
        <taxon>Euglenozoa</taxon>
        <taxon>Kinetoplastea</taxon>
        <taxon>Metakinetoplastina</taxon>
        <taxon>Trypanosomatida</taxon>
        <taxon>Trypanosomatidae</taxon>
        <taxon>Trypanosoma</taxon>
        <taxon>Schizotrypanum</taxon>
    </lineage>
</organism>
<accession>Q4CZT0</accession>
<dbReference type="eggNOG" id="ENOG502REDI">
    <property type="taxonomic scope" value="Eukaryota"/>
</dbReference>
<dbReference type="PaxDb" id="353153-Q4CZT0"/>
<dbReference type="GeneID" id="3537891"/>
<comment type="caution">
    <text evidence="1">The sequence shown here is derived from an EMBL/GenBank/DDBJ whole genome shotgun (WGS) entry which is preliminary data.</text>
</comment>
<dbReference type="KEGG" id="tcr:509985.40"/>
<evidence type="ECO:0000313" key="1">
    <source>
        <dbReference type="EMBL" id="EAN85780.1"/>
    </source>
</evidence>
<evidence type="ECO:0000313" key="2">
    <source>
        <dbReference type="Proteomes" id="UP000002296"/>
    </source>
</evidence>
<dbReference type="RefSeq" id="XP_807631.1">
    <property type="nucleotide sequence ID" value="XM_802538.1"/>
</dbReference>
<name>Q4CZT0_TRYCC</name>
<keyword evidence="2" id="KW-1185">Reference proteome</keyword>
<reference evidence="1 2" key="1">
    <citation type="journal article" date="2005" name="Science">
        <title>The genome sequence of Trypanosoma cruzi, etiologic agent of Chagas disease.</title>
        <authorList>
            <person name="El-Sayed N.M."/>
            <person name="Myler P.J."/>
            <person name="Bartholomeu D.C."/>
            <person name="Nilsson D."/>
            <person name="Aggarwal G."/>
            <person name="Tran A.N."/>
            <person name="Ghedin E."/>
            <person name="Worthey E.A."/>
            <person name="Delcher A.L."/>
            <person name="Blandin G."/>
            <person name="Westenberger S.J."/>
            <person name="Caler E."/>
            <person name="Cerqueira G.C."/>
            <person name="Branche C."/>
            <person name="Haas B."/>
            <person name="Anupama A."/>
            <person name="Arner E."/>
            <person name="Aslund L."/>
            <person name="Attipoe P."/>
            <person name="Bontempi E."/>
            <person name="Bringaud F."/>
            <person name="Burton P."/>
            <person name="Cadag E."/>
            <person name="Campbell D.A."/>
            <person name="Carrington M."/>
            <person name="Crabtree J."/>
            <person name="Darban H."/>
            <person name="da Silveira J.F."/>
            <person name="de Jong P."/>
            <person name="Edwards K."/>
            <person name="Englund P.T."/>
            <person name="Fazelina G."/>
            <person name="Feldblyum T."/>
            <person name="Ferella M."/>
            <person name="Frasch A.C."/>
            <person name="Gull K."/>
            <person name="Horn D."/>
            <person name="Hou L."/>
            <person name="Huang Y."/>
            <person name="Kindlund E."/>
            <person name="Klingbeil M."/>
            <person name="Kluge S."/>
            <person name="Koo H."/>
            <person name="Lacerda D."/>
            <person name="Levin M.J."/>
            <person name="Lorenzi H."/>
            <person name="Louie T."/>
            <person name="Machado C.R."/>
            <person name="McCulloch R."/>
            <person name="McKenna A."/>
            <person name="Mizuno Y."/>
            <person name="Mottram J.C."/>
            <person name="Nelson S."/>
            <person name="Ochaya S."/>
            <person name="Osoegawa K."/>
            <person name="Pai G."/>
            <person name="Parsons M."/>
            <person name="Pentony M."/>
            <person name="Pettersson U."/>
            <person name="Pop M."/>
            <person name="Ramirez J.L."/>
            <person name="Rinta J."/>
            <person name="Robertson L."/>
            <person name="Salzberg S.L."/>
            <person name="Sanchez D.O."/>
            <person name="Seyler A."/>
            <person name="Sharma R."/>
            <person name="Shetty J."/>
            <person name="Simpson A.J."/>
            <person name="Sisk E."/>
            <person name="Tammi M.T."/>
            <person name="Tarleton R."/>
            <person name="Teixeira S."/>
            <person name="Van Aken S."/>
            <person name="Vogt C."/>
            <person name="Ward P.N."/>
            <person name="Wickstead B."/>
            <person name="Wortman J."/>
            <person name="White O."/>
            <person name="Fraser C.M."/>
            <person name="Stuart K.D."/>
            <person name="Andersson B."/>
        </authorList>
    </citation>
    <scope>NUCLEOTIDE SEQUENCE [LARGE SCALE GENOMIC DNA]</scope>
    <source>
        <strain evidence="1 2">CL Brener</strain>
    </source>
</reference>
<sequence length="527" mass="58757">MFFSLYLFVCVCEQEVRRKGIYSGQRVRQSSMVYRRSRLSLLSRAVPPSKLQALFLRCGLRDIVEAHGDNFAREVAMRSKYQLFSPLFTPYFTMESHHLTMLGDTIIDDFLSQAMLRYAIHAGLVLTTNATRQLNAVLHNHFTLRLFAKELHFDELAVPLNLDSLLADDGGKTTGDRLAFLEPQYVGLREHDVAGTSFQVTPLRAGQSPLGWMFSHFIGALQQTLGSDVVRRVLSHTYGDVEMNLPSGAAALLLRTLQHFPAGNVTEAVLAAQGLPLRFVTKTRVLSDEATREGEEDGDEVAGKKSVEEAVLCSGFGVQDATRDAMTIDGIAANPGVLASLAAGPGGIDGINTWRQRAQRELQEGRGLLRDAIRDEHDDDDGWLHPEERERYRRGAAFYNAVDFTAVANYFADLYGIPQPVNAQRVTRLKFRNSVRDPLFYDTRSDMRNGVPFSTDGEPLAQYLDRFNRPHRRLFEVSLVVGSGEGRTAGRAIATRYTVARESACRAYLGAVLHDLHTMKERNSTAV</sequence>
<protein>
    <recommendedName>
        <fullName evidence="3">RNase III domain-containing protein</fullName>
    </recommendedName>
</protein>